<dbReference type="RefSeq" id="WP_377967843.1">
    <property type="nucleotide sequence ID" value="NZ_JBHZOL010000103.1"/>
</dbReference>
<reference evidence="1 2" key="1">
    <citation type="submission" date="2024-10" db="EMBL/GenBank/DDBJ databases">
        <authorList>
            <person name="Ratan Roy A."/>
            <person name="Morales Sandoval P.H."/>
            <person name="De Los Santos Villalobos S."/>
            <person name="Chakraborty S."/>
            <person name="Mukherjee J."/>
        </authorList>
    </citation>
    <scope>NUCLEOTIDE SEQUENCE [LARGE SCALE GENOMIC DNA]</scope>
    <source>
        <strain evidence="1 2">S1</strain>
    </source>
</reference>
<dbReference type="EMBL" id="JBHZOL010000103">
    <property type="protein sequence ID" value="MFE4108279.1"/>
    <property type="molecule type" value="Genomic_DNA"/>
</dbReference>
<protein>
    <submittedName>
        <fullName evidence="1">Uncharacterized protein</fullName>
    </submittedName>
</protein>
<sequence length="40" mass="4574">MTFYTHISPHLRQFVASVTLAQIQPIAIGLSDRYNLWEVG</sequence>
<evidence type="ECO:0000313" key="1">
    <source>
        <dbReference type="EMBL" id="MFE4108279.1"/>
    </source>
</evidence>
<comment type="caution">
    <text evidence="1">The sequence shown here is derived from an EMBL/GenBank/DDBJ whole genome shotgun (WGS) entry which is preliminary data.</text>
</comment>
<name>A0ABW6ILT6_9CYAN</name>
<evidence type="ECO:0000313" key="2">
    <source>
        <dbReference type="Proteomes" id="UP001600165"/>
    </source>
</evidence>
<dbReference type="Proteomes" id="UP001600165">
    <property type="component" value="Unassembled WGS sequence"/>
</dbReference>
<organism evidence="1 2">
    <name type="scientific">Almyronema epifaneia S1</name>
    <dbReference type="NCBI Taxonomy" id="2991925"/>
    <lineage>
        <taxon>Bacteria</taxon>
        <taxon>Bacillati</taxon>
        <taxon>Cyanobacteriota</taxon>
        <taxon>Cyanophyceae</taxon>
        <taxon>Nodosilineales</taxon>
        <taxon>Nodosilineaceae</taxon>
        <taxon>Almyronema</taxon>
        <taxon>Almyronema epifaneia</taxon>
    </lineage>
</organism>
<keyword evidence="2" id="KW-1185">Reference proteome</keyword>
<proteinExistence type="predicted"/>
<gene>
    <name evidence="1" type="ORF">ACFVKH_18505</name>
</gene>
<accession>A0ABW6ILT6</accession>